<dbReference type="AlphaFoldDB" id="A0A913YHY7"/>
<protein>
    <recommendedName>
        <fullName evidence="5">VWFD domain-containing protein</fullName>
    </recommendedName>
</protein>
<dbReference type="GeneID" id="110236590"/>
<keyword evidence="1" id="KW-0677">Repeat</keyword>
<evidence type="ECO:0000256" key="1">
    <source>
        <dbReference type="ARBA" id="ARBA00022737"/>
    </source>
</evidence>
<evidence type="ECO:0000313" key="7">
    <source>
        <dbReference type="Proteomes" id="UP000887567"/>
    </source>
</evidence>
<feature type="domain" description="VWFD" evidence="5">
    <location>
        <begin position="32"/>
        <end position="206"/>
    </location>
</feature>
<evidence type="ECO:0000256" key="2">
    <source>
        <dbReference type="ARBA" id="ARBA00023157"/>
    </source>
</evidence>
<dbReference type="OrthoDB" id="160294at2759"/>
<feature type="chain" id="PRO_5037571107" description="VWFD domain-containing protein" evidence="4">
    <location>
        <begin position="19"/>
        <end position="341"/>
    </location>
</feature>
<dbReference type="GO" id="GO:0005615">
    <property type="term" value="C:extracellular space"/>
    <property type="evidence" value="ECO:0007669"/>
    <property type="project" value="TreeGrafter"/>
</dbReference>
<name>A0A913YHY7_EXADI</name>
<dbReference type="SUPFAM" id="SSF57440">
    <property type="entry name" value="Kringle-like"/>
    <property type="match status" value="1"/>
</dbReference>
<dbReference type="OMA" id="ICACEAN"/>
<dbReference type="InterPro" id="IPR000562">
    <property type="entry name" value="FN_type2_dom"/>
</dbReference>
<dbReference type="PANTHER" id="PTHR11339:SF386">
    <property type="entry name" value="HEMOLECTIN, ISOFORM A"/>
    <property type="match status" value="1"/>
</dbReference>
<keyword evidence="4" id="KW-0732">Signal</keyword>
<dbReference type="Gene3D" id="2.10.10.10">
    <property type="entry name" value="Fibronectin, type II, collagen-binding"/>
    <property type="match status" value="1"/>
</dbReference>
<dbReference type="EnsemblMetazoa" id="XM_028658321.1">
    <property type="protein sequence ID" value="XP_028514122.1"/>
    <property type="gene ID" value="LOC110236590"/>
</dbReference>
<dbReference type="InterPro" id="IPR050780">
    <property type="entry name" value="Mucin_vWF_Thrombospondin_sf"/>
</dbReference>
<dbReference type="Pfam" id="PF00040">
    <property type="entry name" value="fn2"/>
    <property type="match status" value="1"/>
</dbReference>
<dbReference type="InterPro" id="IPR014853">
    <property type="entry name" value="VWF/SSPO/ZAN-like_Cys-rich_dom"/>
</dbReference>
<dbReference type="PANTHER" id="PTHR11339">
    <property type="entry name" value="EXTRACELLULAR MATRIX GLYCOPROTEIN RELATED"/>
    <property type="match status" value="1"/>
</dbReference>
<dbReference type="Pfam" id="PF08742">
    <property type="entry name" value="C8"/>
    <property type="match status" value="1"/>
</dbReference>
<dbReference type="PROSITE" id="PS51233">
    <property type="entry name" value="VWFD"/>
    <property type="match status" value="1"/>
</dbReference>
<evidence type="ECO:0000256" key="3">
    <source>
        <dbReference type="ARBA" id="ARBA00023180"/>
    </source>
</evidence>
<feature type="signal peptide" evidence="4">
    <location>
        <begin position="1"/>
        <end position="18"/>
    </location>
</feature>
<dbReference type="InterPro" id="IPR036943">
    <property type="entry name" value="FN_type2_sf"/>
</dbReference>
<keyword evidence="3" id="KW-0325">Glycoprotein</keyword>
<dbReference type="InterPro" id="IPR013806">
    <property type="entry name" value="Kringle-like"/>
</dbReference>
<dbReference type="SMART" id="SM00216">
    <property type="entry name" value="VWD"/>
    <property type="match status" value="1"/>
</dbReference>
<proteinExistence type="predicted"/>
<sequence>MNCIVLVCLAVLLAFVEASSANEIFVKRTLQHHCYAVGDPHYKTFDNKYFNFMGHCRYVHVTDYCPKKDGGKSRLGHFKVIANTGNCARINVPSPVSCVNSVDVIIGGETVHLSYLSNSPAPKYRPEYTVTIEGAYVVVRTIPSGLTVKWNKVHGLWIYLDERFRGKVCGLCGNFDGNPNNDGVNGYPFRAGGKCGAPQTPQHPCEKKPHRRPVALKDCGVIKSHHFANCRSSGKDLERLYHDCVYDVCAETVATMKDSSCEAIKSASEECDGKLVSWGHLEKKCKCQVEAELGHGNHKRKECCHFPFKHHDRWYYVCIKNKHSLSSWCKTENGQFASCLL</sequence>
<dbReference type="Pfam" id="PF00094">
    <property type="entry name" value="VWD"/>
    <property type="match status" value="1"/>
</dbReference>
<organism evidence="6 7">
    <name type="scientific">Exaiptasia diaphana</name>
    <name type="common">Tropical sea anemone</name>
    <name type="synonym">Aiptasia pulchella</name>
    <dbReference type="NCBI Taxonomy" id="2652724"/>
    <lineage>
        <taxon>Eukaryota</taxon>
        <taxon>Metazoa</taxon>
        <taxon>Cnidaria</taxon>
        <taxon>Anthozoa</taxon>
        <taxon>Hexacorallia</taxon>
        <taxon>Actiniaria</taxon>
        <taxon>Aiptasiidae</taxon>
        <taxon>Exaiptasia</taxon>
    </lineage>
</organism>
<keyword evidence="2" id="KW-1015">Disulfide bond</keyword>
<dbReference type="InterPro" id="IPR001846">
    <property type="entry name" value="VWF_type-D"/>
</dbReference>
<evidence type="ECO:0000313" key="6">
    <source>
        <dbReference type="EnsemblMetazoa" id="XP_028514122.1"/>
    </source>
</evidence>
<dbReference type="Proteomes" id="UP000887567">
    <property type="component" value="Unplaced"/>
</dbReference>
<dbReference type="GO" id="GO:0031012">
    <property type="term" value="C:extracellular matrix"/>
    <property type="evidence" value="ECO:0007669"/>
    <property type="project" value="TreeGrafter"/>
</dbReference>
<evidence type="ECO:0000256" key="4">
    <source>
        <dbReference type="SAM" id="SignalP"/>
    </source>
</evidence>
<evidence type="ECO:0000259" key="5">
    <source>
        <dbReference type="PROSITE" id="PS51233"/>
    </source>
</evidence>
<dbReference type="RefSeq" id="XP_028514122.1">
    <property type="nucleotide sequence ID" value="XM_028658321.1"/>
</dbReference>
<dbReference type="KEGG" id="epa:110236590"/>
<keyword evidence="7" id="KW-1185">Reference proteome</keyword>
<reference evidence="6" key="1">
    <citation type="submission" date="2022-11" db="UniProtKB">
        <authorList>
            <consortium name="EnsemblMetazoa"/>
        </authorList>
    </citation>
    <scope>IDENTIFICATION</scope>
</reference>
<accession>A0A913YHY7</accession>